<protein>
    <submittedName>
        <fullName evidence="2">30S ribosomal protein S1</fullName>
    </submittedName>
</protein>
<evidence type="ECO:0000259" key="1">
    <source>
        <dbReference type="PROSITE" id="PS50126"/>
    </source>
</evidence>
<comment type="caution">
    <text evidence="2">The sequence shown here is derived from an EMBL/GenBank/DDBJ whole genome shotgun (WGS) entry which is preliminary data.</text>
</comment>
<dbReference type="SUPFAM" id="SSF50249">
    <property type="entry name" value="Nucleic acid-binding proteins"/>
    <property type="match status" value="2"/>
</dbReference>
<dbReference type="Gene3D" id="2.40.50.140">
    <property type="entry name" value="Nucleic acid-binding proteins"/>
    <property type="match status" value="2"/>
</dbReference>
<accession>A0ABS3WBW8</accession>
<keyword evidence="2" id="KW-0687">Ribonucleoprotein</keyword>
<keyword evidence="3" id="KW-1185">Reference proteome</keyword>
<dbReference type="RefSeq" id="WP_208848635.1">
    <property type="nucleotide sequence ID" value="NZ_JAGGDJ010000012.1"/>
</dbReference>
<dbReference type="GO" id="GO:0005840">
    <property type="term" value="C:ribosome"/>
    <property type="evidence" value="ECO:0007669"/>
    <property type="project" value="UniProtKB-KW"/>
</dbReference>
<dbReference type="Proteomes" id="UP000670947">
    <property type="component" value="Unassembled WGS sequence"/>
</dbReference>
<feature type="domain" description="S1 motif" evidence="1">
    <location>
        <begin position="125"/>
        <end position="193"/>
    </location>
</feature>
<organism evidence="2 3">
    <name type="scientific">Paenibacillus artemisiicola</name>
    <dbReference type="NCBI Taxonomy" id="1172618"/>
    <lineage>
        <taxon>Bacteria</taxon>
        <taxon>Bacillati</taxon>
        <taxon>Bacillota</taxon>
        <taxon>Bacilli</taxon>
        <taxon>Bacillales</taxon>
        <taxon>Paenibacillaceae</taxon>
        <taxon>Paenibacillus</taxon>
    </lineage>
</organism>
<dbReference type="SMART" id="SM00316">
    <property type="entry name" value="S1"/>
    <property type="match status" value="2"/>
</dbReference>
<name>A0ABS3WBW8_9BACL</name>
<dbReference type="EMBL" id="JAGGDJ010000012">
    <property type="protein sequence ID" value="MBO7745809.1"/>
    <property type="molecule type" value="Genomic_DNA"/>
</dbReference>
<gene>
    <name evidence="2" type="ORF">I8J29_16495</name>
</gene>
<proteinExistence type="predicted"/>
<dbReference type="InterPro" id="IPR012340">
    <property type="entry name" value="NA-bd_OB-fold"/>
</dbReference>
<keyword evidence="2" id="KW-0689">Ribosomal protein</keyword>
<dbReference type="InterPro" id="IPR003029">
    <property type="entry name" value="S1_domain"/>
</dbReference>
<evidence type="ECO:0000313" key="2">
    <source>
        <dbReference type="EMBL" id="MBO7745809.1"/>
    </source>
</evidence>
<dbReference type="CDD" id="cd00164">
    <property type="entry name" value="S1_like"/>
    <property type="match status" value="1"/>
</dbReference>
<sequence length="282" mass="32209">MNGPLLTSPMQEYRTSARRRMLHQGMVIGIENHSPFGKNMQCAVVELNYGLKGLIYEDQFDRRKYSSLVGFLGHKIDFMVLDVTKLGQDDTKVNVFDEEKGIVLLSRVQAIDELQEEFWSTVELNHIVTGEVSGFENERIYIRIKGVICVLAIQDYEHDWTVSGKALVPLGTELTVKITFIDRDNHHVRVSRKELLEDPWSRIHEKYGVENFYTGIITSCVQNVGIFIKLAPGIESLAWFPPANKMPKDGILVGKRVSVRIKNINADKRRIGSKIVDFPYEI</sequence>
<dbReference type="PROSITE" id="PS50126">
    <property type="entry name" value="S1"/>
    <property type="match status" value="1"/>
</dbReference>
<reference evidence="2 3" key="1">
    <citation type="submission" date="2021-03" db="EMBL/GenBank/DDBJ databases">
        <title>Paenibacillus artemisicola MWE-103 whole genome sequence.</title>
        <authorList>
            <person name="Ham Y.J."/>
        </authorList>
    </citation>
    <scope>NUCLEOTIDE SEQUENCE [LARGE SCALE GENOMIC DNA]</scope>
    <source>
        <strain evidence="2 3">MWE-103</strain>
    </source>
</reference>
<evidence type="ECO:0000313" key="3">
    <source>
        <dbReference type="Proteomes" id="UP000670947"/>
    </source>
</evidence>